<dbReference type="InterPro" id="IPR000788">
    <property type="entry name" value="RNR_lg_C"/>
</dbReference>
<protein>
    <submittedName>
        <fullName evidence="3">Ribonucleoside-diphosphate reductase alpha chain</fullName>
    </submittedName>
</protein>
<dbReference type="GO" id="GO:0004748">
    <property type="term" value="F:ribonucleoside-diphosphate reductase activity, thioredoxin disulfide as acceptor"/>
    <property type="evidence" value="ECO:0007669"/>
    <property type="project" value="TreeGrafter"/>
</dbReference>
<dbReference type="NCBIfam" id="NF006577">
    <property type="entry name" value="PRK09102.1"/>
    <property type="match status" value="1"/>
</dbReference>
<dbReference type="InterPro" id="IPR013350">
    <property type="entry name" value="RNR_alpha"/>
</dbReference>
<dbReference type="NCBIfam" id="TIGR02510">
    <property type="entry name" value="NrdE-prime"/>
    <property type="match status" value="1"/>
</dbReference>
<dbReference type="InterPro" id="IPR039718">
    <property type="entry name" value="Rrm1"/>
</dbReference>
<dbReference type="RefSeq" id="WP_132299865.1">
    <property type="nucleotide sequence ID" value="NZ_CP170642.1"/>
</dbReference>
<dbReference type="GO" id="GO:0009263">
    <property type="term" value="P:deoxyribonucleotide biosynthetic process"/>
    <property type="evidence" value="ECO:0007669"/>
    <property type="project" value="TreeGrafter"/>
</dbReference>
<dbReference type="AlphaFoldDB" id="A0A4R1L2Q0"/>
<dbReference type="Proteomes" id="UP000295496">
    <property type="component" value="Unassembled WGS sequence"/>
</dbReference>
<dbReference type="GO" id="GO:0005524">
    <property type="term" value="F:ATP binding"/>
    <property type="evidence" value="ECO:0007669"/>
    <property type="project" value="TreeGrafter"/>
</dbReference>
<feature type="domain" description="Ribonucleotide reductase large subunit C-terminal" evidence="2">
    <location>
        <begin position="382"/>
        <end position="533"/>
    </location>
</feature>
<dbReference type="PANTHER" id="PTHR11573:SF6">
    <property type="entry name" value="RIBONUCLEOSIDE-DIPHOSPHATE REDUCTASE LARGE SUBUNIT"/>
    <property type="match status" value="1"/>
</dbReference>
<evidence type="ECO:0000259" key="2">
    <source>
        <dbReference type="Pfam" id="PF02867"/>
    </source>
</evidence>
<evidence type="ECO:0000256" key="1">
    <source>
        <dbReference type="ARBA" id="ARBA00010406"/>
    </source>
</evidence>
<dbReference type="PRINTS" id="PR01183">
    <property type="entry name" value="RIBORDTASEM1"/>
</dbReference>
<name>A0A4R1L2Q0_9PAST</name>
<feature type="domain" description="Ribonucleotide reductase large subunit C-terminal" evidence="2">
    <location>
        <begin position="211"/>
        <end position="377"/>
    </location>
</feature>
<dbReference type="PANTHER" id="PTHR11573">
    <property type="entry name" value="RIBONUCLEOSIDE-DIPHOSPHATE REDUCTASE LARGE CHAIN"/>
    <property type="match status" value="1"/>
</dbReference>
<dbReference type="OrthoDB" id="9762933at2"/>
<dbReference type="Pfam" id="PF02867">
    <property type="entry name" value="Ribonuc_red_lgC"/>
    <property type="match status" value="3"/>
</dbReference>
<gene>
    <name evidence="3" type="ORF">EV692_0318</name>
</gene>
<dbReference type="SUPFAM" id="SSF51998">
    <property type="entry name" value="PFL-like glycyl radical enzymes"/>
    <property type="match status" value="1"/>
</dbReference>
<comment type="similarity">
    <text evidence="1">Belongs to the ribonucleoside diphosphate reductase large chain family.</text>
</comment>
<feature type="domain" description="Ribonucleotide reductase large subunit C-terminal" evidence="2">
    <location>
        <begin position="85"/>
        <end position="207"/>
    </location>
</feature>
<evidence type="ECO:0000313" key="3">
    <source>
        <dbReference type="EMBL" id="TCK71250.1"/>
    </source>
</evidence>
<reference evidence="3 4" key="1">
    <citation type="submission" date="2019-03" db="EMBL/GenBank/DDBJ databases">
        <title>Genomic Encyclopedia of Type Strains, Phase IV (KMG-IV): sequencing the most valuable type-strain genomes for metagenomic binning, comparative biology and taxonomic classification.</title>
        <authorList>
            <person name="Goeker M."/>
        </authorList>
    </citation>
    <scope>NUCLEOTIDE SEQUENCE [LARGE SCALE GENOMIC DNA]</scope>
    <source>
        <strain evidence="3 4">DSM 10053</strain>
    </source>
</reference>
<evidence type="ECO:0000313" key="4">
    <source>
        <dbReference type="Proteomes" id="UP000295496"/>
    </source>
</evidence>
<dbReference type="CDD" id="cd01679">
    <property type="entry name" value="RNR_I"/>
    <property type="match status" value="1"/>
</dbReference>
<dbReference type="Gene3D" id="3.20.70.20">
    <property type="match status" value="1"/>
</dbReference>
<comment type="caution">
    <text evidence="3">The sequence shown here is derived from an EMBL/GenBank/DDBJ whole genome shotgun (WGS) entry which is preliminary data.</text>
</comment>
<organism evidence="3 4">
    <name type="scientific">Lonepinella koalarum</name>
    <dbReference type="NCBI Taxonomy" id="53417"/>
    <lineage>
        <taxon>Bacteria</taxon>
        <taxon>Pseudomonadati</taxon>
        <taxon>Pseudomonadota</taxon>
        <taxon>Gammaproteobacteria</taxon>
        <taxon>Pasteurellales</taxon>
        <taxon>Pasteurellaceae</taxon>
        <taxon>Lonepinella</taxon>
    </lineage>
</organism>
<dbReference type="EMBL" id="SMGJ01000001">
    <property type="protein sequence ID" value="TCK71250.1"/>
    <property type="molecule type" value="Genomic_DNA"/>
</dbReference>
<sequence length="555" mass="63018">MTYSNPNRPDFAWLNEDSRLFLQRGYLLEGTSALDRIRFIAEHAEHKLGIEGYADKFYHYMARGYFSLSSPIWSNFGLDRGLPISCFGSYIGDSIHEIMVTTAEVGMMSKIGGGTSAYFGDIRPRGTSIKNNGKSDGSFNFTKLFDTVIDVISQGTSRKGQFAGYIDIEHGDIDEWLDIHTEGNPIQLMYYGVCIGHEWLESMKAGDPYKRQLWAKLLQRKTETGIPYLFFKDNANVGRPDVYKDKNMVVHASNLCTEIMLPACADESFVCCLSSMNLLYFDEWKDTDAPEVLTYFLDVVMSEFIEKSQHVPFLERANKFARRHRALGLGVLGWHSYLQASNIAFDSFDAMQKNNEVFRLLKEKTLNASKELARRFGEPELLQGYGRRNTTLMSIAPTKSSSFILGSVSPSVEPFKSNYYVKDLAKIKTVYKNPFLEKLLQEKGLDKDEIWDSILLHDGSVQHLSQLTDEEKEVFKTFSEISQLSVIQQAAQRQKYIDQGQSINIMVHPATPAKDLNQLYLTAEELGLKSIYYQYSMSAAQVFNRNLLSCSSCEG</sequence>
<proteinExistence type="inferred from homology"/>
<dbReference type="GO" id="GO:0005971">
    <property type="term" value="C:ribonucleoside-diphosphate reductase complex"/>
    <property type="evidence" value="ECO:0007669"/>
    <property type="project" value="TreeGrafter"/>
</dbReference>
<accession>A0A4R1L2Q0</accession>
<keyword evidence="4" id="KW-1185">Reference proteome</keyword>